<feature type="region of interest" description="Disordered" evidence="1">
    <location>
        <begin position="1"/>
        <end position="43"/>
    </location>
</feature>
<reference evidence="2 3" key="1">
    <citation type="journal article" date="2021" name="Nat. Plants">
        <title>The Taxus genome provides insights into paclitaxel biosynthesis.</title>
        <authorList>
            <person name="Xiong X."/>
            <person name="Gou J."/>
            <person name="Liao Q."/>
            <person name="Li Y."/>
            <person name="Zhou Q."/>
            <person name="Bi G."/>
            <person name="Li C."/>
            <person name="Du R."/>
            <person name="Wang X."/>
            <person name="Sun T."/>
            <person name="Guo L."/>
            <person name="Liang H."/>
            <person name="Lu P."/>
            <person name="Wu Y."/>
            <person name="Zhang Z."/>
            <person name="Ro D.K."/>
            <person name="Shang Y."/>
            <person name="Huang S."/>
            <person name="Yan J."/>
        </authorList>
    </citation>
    <scope>NUCLEOTIDE SEQUENCE [LARGE SCALE GENOMIC DNA]</scope>
    <source>
        <strain evidence="2">Ta-2019</strain>
    </source>
</reference>
<gene>
    <name evidence="2" type="ORF">KI387_030032</name>
</gene>
<organism evidence="2 3">
    <name type="scientific">Taxus chinensis</name>
    <name type="common">Chinese yew</name>
    <name type="synonym">Taxus wallichiana var. chinensis</name>
    <dbReference type="NCBI Taxonomy" id="29808"/>
    <lineage>
        <taxon>Eukaryota</taxon>
        <taxon>Viridiplantae</taxon>
        <taxon>Streptophyta</taxon>
        <taxon>Embryophyta</taxon>
        <taxon>Tracheophyta</taxon>
        <taxon>Spermatophyta</taxon>
        <taxon>Pinopsida</taxon>
        <taxon>Pinidae</taxon>
        <taxon>Conifers II</taxon>
        <taxon>Cupressales</taxon>
        <taxon>Taxaceae</taxon>
        <taxon>Taxus</taxon>
    </lineage>
</organism>
<evidence type="ECO:0000313" key="2">
    <source>
        <dbReference type="EMBL" id="KAH9298350.1"/>
    </source>
</evidence>
<comment type="caution">
    <text evidence="2">The sequence shown here is derived from an EMBL/GenBank/DDBJ whole genome shotgun (WGS) entry which is preliminary data.</text>
</comment>
<evidence type="ECO:0000256" key="1">
    <source>
        <dbReference type="SAM" id="MobiDB-lite"/>
    </source>
</evidence>
<proteinExistence type="predicted"/>
<dbReference type="AlphaFoldDB" id="A0AA38CE55"/>
<feature type="non-terminal residue" evidence="2">
    <location>
        <position position="1"/>
    </location>
</feature>
<evidence type="ECO:0000313" key="3">
    <source>
        <dbReference type="Proteomes" id="UP000824469"/>
    </source>
</evidence>
<accession>A0AA38CE55</accession>
<protein>
    <submittedName>
        <fullName evidence="2">Uncharacterized protein</fullName>
    </submittedName>
</protein>
<dbReference type="EMBL" id="JAHRHJ020000010">
    <property type="protein sequence ID" value="KAH9298350.1"/>
    <property type="molecule type" value="Genomic_DNA"/>
</dbReference>
<dbReference type="Proteomes" id="UP000824469">
    <property type="component" value="Unassembled WGS sequence"/>
</dbReference>
<keyword evidence="3" id="KW-1185">Reference proteome</keyword>
<sequence length="68" mass="7039">LRSGSTSAQDRCAYKGGASPGDIGDQEAQAAPPPGTTATECSEQVQAVAQVPMSILHHPAVGYSHRYQ</sequence>
<feature type="non-terminal residue" evidence="2">
    <location>
        <position position="68"/>
    </location>
</feature>
<name>A0AA38CE55_TAXCH</name>